<accession>A0ACC8XEG2</accession>
<evidence type="ECO:0000313" key="2">
    <source>
        <dbReference type="Proteomes" id="UP000188605"/>
    </source>
</evidence>
<evidence type="ECO:0000313" key="1">
    <source>
        <dbReference type="EMBL" id="ONI41493.1"/>
    </source>
</evidence>
<dbReference type="Proteomes" id="UP000188605">
    <property type="component" value="Unassembled WGS sequence"/>
</dbReference>
<gene>
    <name evidence="1" type="ORF">AN396_03545</name>
</gene>
<keyword evidence="2" id="KW-1185">Reference proteome</keyword>
<reference evidence="1" key="1">
    <citation type="submission" date="2016-08" db="EMBL/GenBank/DDBJ databases">
        <authorList>
            <person name="Ngugi D.K."/>
            <person name="Miyake S."/>
            <person name="Stingl U."/>
        </authorList>
    </citation>
    <scope>NUCLEOTIDE SEQUENCE</scope>
    <source>
        <strain evidence="1">SCG-B11WGA-EpuloA1</strain>
    </source>
</reference>
<name>A0ACC8XEG2_9FIRM</name>
<protein>
    <submittedName>
        <fullName evidence="1">Uncharacterized protein</fullName>
    </submittedName>
</protein>
<sequence length="109" mass="12067">MEQDNYLVDEDDTNNSVDMIPFSLNMKDRKQISGWASFSLGIIGSATWIFPLLALPFTITGTVFGALGMRNKRGQEIAVAGFVINIVFLVVAISKGIVDIIFYFKNSNK</sequence>
<dbReference type="EMBL" id="LJDB01000036">
    <property type="protein sequence ID" value="ONI41493.1"/>
    <property type="molecule type" value="Genomic_DNA"/>
</dbReference>
<proteinExistence type="predicted"/>
<organism evidence="1 2">
    <name type="scientific">Candidatus Epulonipiscium fishelsonii</name>
    <dbReference type="NCBI Taxonomy" id="77094"/>
    <lineage>
        <taxon>Bacteria</taxon>
        <taxon>Bacillati</taxon>
        <taxon>Bacillota</taxon>
        <taxon>Clostridia</taxon>
        <taxon>Lachnospirales</taxon>
        <taxon>Lachnospiraceae</taxon>
        <taxon>Candidatus Epulonipiscium</taxon>
    </lineage>
</organism>
<comment type="caution">
    <text evidence="1">The sequence shown here is derived from an EMBL/GenBank/DDBJ whole genome shotgun (WGS) entry which is preliminary data.</text>
</comment>